<dbReference type="InterPro" id="IPR011047">
    <property type="entry name" value="Quinoprotein_ADH-like_sf"/>
</dbReference>
<accession>A0A5Q3QC62</accession>
<keyword evidence="4" id="KW-1185">Reference proteome</keyword>
<gene>
    <name evidence="3" type="ORF">GIY23_04465</name>
</gene>
<dbReference type="AlphaFoldDB" id="A0A5Q3QC62"/>
<proteinExistence type="predicted"/>
<organism evidence="3 4">
    <name type="scientific">Allosaccharopolyspora coralli</name>
    <dbReference type="NCBI Taxonomy" id="2665642"/>
    <lineage>
        <taxon>Bacteria</taxon>
        <taxon>Bacillati</taxon>
        <taxon>Actinomycetota</taxon>
        <taxon>Actinomycetes</taxon>
        <taxon>Pseudonocardiales</taxon>
        <taxon>Pseudonocardiaceae</taxon>
        <taxon>Allosaccharopolyspora</taxon>
    </lineage>
</organism>
<dbReference type="EMBL" id="CP045929">
    <property type="protein sequence ID" value="QGK72042.1"/>
    <property type="molecule type" value="Genomic_DNA"/>
</dbReference>
<keyword evidence="2" id="KW-1133">Transmembrane helix</keyword>
<dbReference type="SUPFAM" id="SSF50998">
    <property type="entry name" value="Quinoprotein alcohol dehydrogenase-like"/>
    <property type="match status" value="1"/>
</dbReference>
<evidence type="ECO:0000313" key="3">
    <source>
        <dbReference type="EMBL" id="QGK72042.1"/>
    </source>
</evidence>
<protein>
    <recommendedName>
        <fullName evidence="5">PQQ-binding-like beta-propeller repeat protein</fullName>
    </recommendedName>
</protein>
<evidence type="ECO:0000313" key="4">
    <source>
        <dbReference type="Proteomes" id="UP000371041"/>
    </source>
</evidence>
<dbReference type="KEGG" id="sace:GIY23_04465"/>
<dbReference type="Proteomes" id="UP000371041">
    <property type="component" value="Chromosome"/>
</dbReference>
<feature type="transmembrane region" description="Helical" evidence="2">
    <location>
        <begin position="12"/>
        <end position="31"/>
    </location>
</feature>
<evidence type="ECO:0000256" key="1">
    <source>
        <dbReference type="SAM" id="MobiDB-lite"/>
    </source>
</evidence>
<reference evidence="4" key="1">
    <citation type="submission" date="2019-11" db="EMBL/GenBank/DDBJ databases">
        <title>The complete genome sequence of Saccharopolyspora sp. E2A.</title>
        <authorList>
            <person name="Zhang G."/>
        </authorList>
    </citation>
    <scope>NUCLEOTIDE SEQUENCE [LARGE SCALE GENOMIC DNA]</scope>
    <source>
        <strain evidence="4">E2A</strain>
    </source>
</reference>
<keyword evidence="2" id="KW-0812">Transmembrane</keyword>
<evidence type="ECO:0000256" key="2">
    <source>
        <dbReference type="SAM" id="Phobius"/>
    </source>
</evidence>
<evidence type="ECO:0008006" key="5">
    <source>
        <dbReference type="Google" id="ProtNLM"/>
    </source>
</evidence>
<keyword evidence="2" id="KW-0472">Membrane</keyword>
<name>A0A5Q3QC62_9PSEU</name>
<feature type="region of interest" description="Disordered" evidence="1">
    <location>
        <begin position="66"/>
        <end position="95"/>
    </location>
</feature>
<sequence>MAGPERRTRADLVAVVVLVVAAVVATTVVWVTSDARATLSEISPRIPAPEQPVAVPPELTEAWRAPSGATPEPVTAGPGVITGDGSTVRGHDPRTGEEQWRYARDLPLCTVGAEWRGAIAVHRKGDGCSEVTALEGATGTRGPQRNSDAELGTRLLSDGTYVTATGTGIVESWRSDLVRTQQYGVPAAPKNAGNNLPRPGCRTVSVGVGDDRVGLVEACPGEQSDRITVIKARPEDDEQPEQVLSVALGSADASIVAVSQQFVAAVLRDRGEVAVYDTDGNRRQSFPARTEALPPDEVRVEATTPGEPLTWFTGRDTVALAPNSFTPLWTVPDTLGSGALFAGKLLVPVRNGLAVIDPRSGARETMIPVDRGGFDGPVEVAVLGDTVLEQRGDTLVALR</sequence>